<dbReference type="Proteomes" id="UP001213000">
    <property type="component" value="Unassembled WGS sequence"/>
</dbReference>
<gene>
    <name evidence="2" type="ORF">NP233_g3821</name>
</gene>
<accession>A0AAD5VZS2</accession>
<name>A0AAD5VZS2_9AGAR</name>
<reference evidence="2" key="1">
    <citation type="submission" date="2022-07" db="EMBL/GenBank/DDBJ databases">
        <title>Genome Sequence of Leucocoprinus birnbaumii.</title>
        <authorList>
            <person name="Buettner E."/>
        </authorList>
    </citation>
    <scope>NUCLEOTIDE SEQUENCE</scope>
    <source>
        <strain evidence="2">VT141</strain>
    </source>
</reference>
<evidence type="ECO:0000313" key="3">
    <source>
        <dbReference type="Proteomes" id="UP001213000"/>
    </source>
</evidence>
<protein>
    <submittedName>
        <fullName evidence="2">Uncharacterized protein</fullName>
    </submittedName>
</protein>
<sequence length="191" mass="21555">MLKRQRASSPVPQSPSIPSDVASSEGIIDIRNLKRRRVAPPSLDGQTRGWNTHPSNPSSAEEEYEEDKYVGDELSREAKFVQSETRGREGSNVEYAEVNSVLKEMHILHKHRQLFVLPVPPLPHVSQDYHSAHPEMLDKTRLSSAASPVFGYHKSTEESARVYEHYEGTNRSLASAFLSRRQHNTEPSQPS</sequence>
<proteinExistence type="predicted"/>
<feature type="compositionally biased region" description="Polar residues" evidence="1">
    <location>
        <begin position="44"/>
        <end position="59"/>
    </location>
</feature>
<keyword evidence="3" id="KW-1185">Reference proteome</keyword>
<comment type="caution">
    <text evidence="2">The sequence shown here is derived from an EMBL/GenBank/DDBJ whole genome shotgun (WGS) entry which is preliminary data.</text>
</comment>
<organism evidence="2 3">
    <name type="scientific">Leucocoprinus birnbaumii</name>
    <dbReference type="NCBI Taxonomy" id="56174"/>
    <lineage>
        <taxon>Eukaryota</taxon>
        <taxon>Fungi</taxon>
        <taxon>Dikarya</taxon>
        <taxon>Basidiomycota</taxon>
        <taxon>Agaricomycotina</taxon>
        <taxon>Agaricomycetes</taxon>
        <taxon>Agaricomycetidae</taxon>
        <taxon>Agaricales</taxon>
        <taxon>Agaricineae</taxon>
        <taxon>Agaricaceae</taxon>
        <taxon>Leucocoprinus</taxon>
    </lineage>
</organism>
<dbReference type="EMBL" id="JANIEX010000190">
    <property type="protein sequence ID" value="KAJ3571350.1"/>
    <property type="molecule type" value="Genomic_DNA"/>
</dbReference>
<dbReference type="AlphaFoldDB" id="A0AAD5VZS2"/>
<evidence type="ECO:0000256" key="1">
    <source>
        <dbReference type="SAM" id="MobiDB-lite"/>
    </source>
</evidence>
<evidence type="ECO:0000313" key="2">
    <source>
        <dbReference type="EMBL" id="KAJ3571350.1"/>
    </source>
</evidence>
<feature type="compositionally biased region" description="Low complexity" evidence="1">
    <location>
        <begin position="8"/>
        <end position="19"/>
    </location>
</feature>
<feature type="region of interest" description="Disordered" evidence="1">
    <location>
        <begin position="1"/>
        <end position="69"/>
    </location>
</feature>